<keyword evidence="6" id="KW-1185">Reference proteome</keyword>
<organism evidence="5 6">
    <name type="scientific">Clostridium colicanis DSM 13634</name>
    <dbReference type="NCBI Taxonomy" id="1121305"/>
    <lineage>
        <taxon>Bacteria</taxon>
        <taxon>Bacillati</taxon>
        <taxon>Bacillota</taxon>
        <taxon>Clostridia</taxon>
        <taxon>Eubacteriales</taxon>
        <taxon>Clostridiaceae</taxon>
        <taxon>Clostridium</taxon>
    </lineage>
</organism>
<dbReference type="GO" id="GO:0009847">
    <property type="term" value="P:spore germination"/>
    <property type="evidence" value="ECO:0007669"/>
    <property type="project" value="InterPro"/>
</dbReference>
<sequence>MAEENKKNSSSEDSANKTLSKDKESNKNLKDKEEKKKYPKNRTAEQIENETESFKLTKSLQENIDLFNTVIFNDDDSIVFRVFQNKKSDAKFCIFFVDGMIDNLIVNKNVVNPIINSSLDKDVDSNDIPNYLMNKVIDSNSVRITSDIDKIIDSVTYGDTILLSEGSNKALIIDTKGWNTRAVTEPQGERIVRGPREGFTESLRMNLSMIRRRVRTSRLKLKFKKIGVRTKTDVCIAYIEGIAKPEIIEEVEKNLDDINIDGVFSTQEIDELISSKYITTFNTVGVSERADVIARKLLDGRIAIFCDGSPMVLTIPHIFIEYFQVNEDYYEGYIFSSFNRLIRILGFFASISLPSIYIAAVNFHQELIPTKLLLSIKQAKQGTPFPSLLELVLLLFTFDVIREAGIRLPSHVGEAVSIVGALVLGQAAVDARIVSAPVVIITAATGITGLLIPNIKGSTITMRAVLLLFTSMLGIYGYIFGLILLLTRLVSMKSFGIPYMLNIGAVKLRNMKDTCIRLPWWKLNLRDKFITEDRVRQYSKKSRKRG</sequence>
<evidence type="ECO:0000256" key="1">
    <source>
        <dbReference type="ARBA" id="ARBA00005278"/>
    </source>
</evidence>
<dbReference type="InterPro" id="IPR004995">
    <property type="entry name" value="Spore_Ger"/>
</dbReference>
<accession>A0A151AN41</accession>
<dbReference type="PANTHER" id="PTHR22550:SF5">
    <property type="entry name" value="LEUCINE ZIPPER PROTEIN 4"/>
    <property type="match status" value="1"/>
</dbReference>
<dbReference type="RefSeq" id="WP_061858316.1">
    <property type="nucleotide sequence ID" value="NZ_LTBB01000006.1"/>
</dbReference>
<feature type="region of interest" description="Disordered" evidence="3">
    <location>
        <begin position="1"/>
        <end position="49"/>
    </location>
</feature>
<evidence type="ECO:0000256" key="2">
    <source>
        <dbReference type="ARBA" id="ARBA00023136"/>
    </source>
</evidence>
<evidence type="ECO:0000256" key="4">
    <source>
        <dbReference type="SAM" id="Phobius"/>
    </source>
</evidence>
<reference evidence="5 6" key="1">
    <citation type="submission" date="2016-02" db="EMBL/GenBank/DDBJ databases">
        <title>Genome sequence of Clostridium colicanis DSM 13634.</title>
        <authorList>
            <person name="Poehlein A."/>
            <person name="Daniel R."/>
        </authorList>
    </citation>
    <scope>NUCLEOTIDE SEQUENCE [LARGE SCALE GENOMIC DNA]</scope>
    <source>
        <strain evidence="5 6">DSM 13634</strain>
    </source>
</reference>
<evidence type="ECO:0000313" key="5">
    <source>
        <dbReference type="EMBL" id="KYH29029.1"/>
    </source>
</evidence>
<dbReference type="PATRIC" id="fig|1121305.3.peg.1476"/>
<gene>
    <name evidence="5" type="primary">gerBA_3</name>
    <name evidence="5" type="ORF">CLCOL_14690</name>
</gene>
<dbReference type="AlphaFoldDB" id="A0A151AN41"/>
<feature type="compositionally biased region" description="Basic and acidic residues" evidence="3">
    <location>
        <begin position="1"/>
        <end position="10"/>
    </location>
</feature>
<dbReference type="Pfam" id="PF03323">
    <property type="entry name" value="GerA"/>
    <property type="match status" value="1"/>
</dbReference>
<feature type="transmembrane region" description="Helical" evidence="4">
    <location>
        <begin position="433"/>
        <end position="452"/>
    </location>
</feature>
<dbReference type="EMBL" id="LTBB01000006">
    <property type="protein sequence ID" value="KYH29029.1"/>
    <property type="molecule type" value="Genomic_DNA"/>
</dbReference>
<dbReference type="GO" id="GO:0016020">
    <property type="term" value="C:membrane"/>
    <property type="evidence" value="ECO:0007669"/>
    <property type="project" value="InterPro"/>
</dbReference>
<evidence type="ECO:0000313" key="6">
    <source>
        <dbReference type="Proteomes" id="UP000075374"/>
    </source>
</evidence>
<dbReference type="Proteomes" id="UP000075374">
    <property type="component" value="Unassembled WGS sequence"/>
</dbReference>
<keyword evidence="2 4" id="KW-0472">Membrane</keyword>
<feature type="transmembrane region" description="Helical" evidence="4">
    <location>
        <begin position="344"/>
        <end position="363"/>
    </location>
</feature>
<dbReference type="PANTHER" id="PTHR22550">
    <property type="entry name" value="SPORE GERMINATION PROTEIN"/>
    <property type="match status" value="1"/>
</dbReference>
<keyword evidence="4" id="KW-0812">Transmembrane</keyword>
<dbReference type="InterPro" id="IPR050768">
    <property type="entry name" value="UPF0353/GerABKA_families"/>
</dbReference>
<proteinExistence type="inferred from homology"/>
<dbReference type="PIRSF" id="PIRSF005690">
    <property type="entry name" value="GerBA"/>
    <property type="match status" value="1"/>
</dbReference>
<comment type="caution">
    <text evidence="5">The sequence shown here is derived from an EMBL/GenBank/DDBJ whole genome shotgun (WGS) entry which is preliminary data.</text>
</comment>
<feature type="transmembrane region" description="Helical" evidence="4">
    <location>
        <begin position="464"/>
        <end position="486"/>
    </location>
</feature>
<name>A0A151AN41_9CLOT</name>
<keyword evidence="4" id="KW-1133">Transmembrane helix</keyword>
<protein>
    <submittedName>
        <fullName evidence="5">Spore germination protein B1</fullName>
    </submittedName>
</protein>
<evidence type="ECO:0000256" key="3">
    <source>
        <dbReference type="SAM" id="MobiDB-lite"/>
    </source>
</evidence>
<comment type="similarity">
    <text evidence="1">Belongs to the GerABKA family.</text>
</comment>
<dbReference type="STRING" id="1121305.CLCOL_14690"/>
<feature type="compositionally biased region" description="Basic and acidic residues" evidence="3">
    <location>
        <begin position="19"/>
        <end position="36"/>
    </location>
</feature>